<reference evidence="2" key="1">
    <citation type="submission" date="2021-07" db="EMBL/GenBank/DDBJ databases">
        <authorList>
            <person name="Catto M.A."/>
            <person name="Jacobson A."/>
            <person name="Kennedy G."/>
            <person name="Labadie P."/>
            <person name="Hunt B.G."/>
            <person name="Srinivasan R."/>
        </authorList>
    </citation>
    <scope>NUCLEOTIDE SEQUENCE</scope>
    <source>
        <strain evidence="2">PL_HMW_Pooled</strain>
        <tissue evidence="2">Head</tissue>
    </source>
</reference>
<feature type="region of interest" description="Disordered" evidence="1">
    <location>
        <begin position="35"/>
        <end position="106"/>
    </location>
</feature>
<sequence>MSNDIIVTYICPHGSKEELSDLIAAGKLKSVPLTARSQALPMKERLSDYLRETEKRRTKADSKKSSERQSLGKRDTEKNILKSIQDANQNKKLPMATSETDGSCSKVNEAPVVQTPVRPALVGSNSDDHGKTSVIQDANQTELKIGRKSFVGTSKANSSFSICDDEPVVQTPVRPALVGSNSDDHGKTSVIQDANQTELKIGRKSFVGTSKANSSFSIFDDEPVVQTPHSPAKLVGFNRNSDGAKTPVSATNEVSFDEIENNSPDFSNESNVSLSMVEQVSSDTTKVATKSRLGIFELCHGLGPLPVSPEHKALENDALKRKIDQSATSPSSVKKMKTAEEPCPEHKCQCLEVLSEKMDTILAEIQKWTPANSEHGIDNDYDDDDDDGHELVPKGMVSLGFGVVVSEQKIEKIIGGNEMLQTKILAILDLILKKKPGLFDCCFLKVTKQEREKFPAPVQFPHDAIEKITCAINRANLQLSYNVILKENMKKLKNAQSVEESQKIMAMCGKMAEARSRPIEEQAFKDILRKCLYLKRSAATAGKASTSAQT</sequence>
<dbReference type="EMBL" id="JAHWGI010000979">
    <property type="protein sequence ID" value="KAK3919644.1"/>
    <property type="molecule type" value="Genomic_DNA"/>
</dbReference>
<evidence type="ECO:0000313" key="6">
    <source>
        <dbReference type="Proteomes" id="UP001219518"/>
    </source>
</evidence>
<name>A0AAE1L704_9NEOP</name>
<keyword evidence="6" id="KW-1185">Reference proteome</keyword>
<evidence type="ECO:0000256" key="1">
    <source>
        <dbReference type="SAM" id="MobiDB-lite"/>
    </source>
</evidence>
<reference evidence="2" key="2">
    <citation type="journal article" date="2023" name="BMC Genomics">
        <title>Pest status, molecular evolution, and epigenetic factors derived from the genome assembly of Frankliniella fusca, a thysanopteran phytovirus vector.</title>
        <authorList>
            <person name="Catto M.A."/>
            <person name="Labadie P.E."/>
            <person name="Jacobson A.L."/>
            <person name="Kennedy G.G."/>
            <person name="Srinivasan R."/>
            <person name="Hunt B.G."/>
        </authorList>
    </citation>
    <scope>NUCLEOTIDE SEQUENCE</scope>
    <source>
        <strain evidence="2">PL_HMW_Pooled</strain>
    </source>
</reference>
<dbReference type="Proteomes" id="UP001219518">
    <property type="component" value="Unassembled WGS sequence"/>
</dbReference>
<evidence type="ECO:0000313" key="4">
    <source>
        <dbReference type="EMBL" id="KAK3929866.1"/>
    </source>
</evidence>
<comment type="caution">
    <text evidence="2">The sequence shown here is derived from an EMBL/GenBank/DDBJ whole genome shotgun (WGS) entry which is preliminary data.</text>
</comment>
<dbReference type="AlphaFoldDB" id="A0AAE1L704"/>
<gene>
    <name evidence="3" type="ORF">KUF71_008771</name>
    <name evidence="5" type="ORF">KUF71_011633</name>
    <name evidence="2" type="ORF">KUF71_018949</name>
    <name evidence="4" type="ORF">KUF71_020523</name>
</gene>
<protein>
    <submittedName>
        <fullName evidence="2">Acetyl-coenzyme A synthetase</fullName>
    </submittedName>
</protein>
<feature type="compositionally biased region" description="Polar residues" evidence="1">
    <location>
        <begin position="85"/>
        <end position="106"/>
    </location>
</feature>
<proteinExistence type="predicted"/>
<organism evidence="2 6">
    <name type="scientific">Frankliniella fusca</name>
    <dbReference type="NCBI Taxonomy" id="407009"/>
    <lineage>
        <taxon>Eukaryota</taxon>
        <taxon>Metazoa</taxon>
        <taxon>Ecdysozoa</taxon>
        <taxon>Arthropoda</taxon>
        <taxon>Hexapoda</taxon>
        <taxon>Insecta</taxon>
        <taxon>Pterygota</taxon>
        <taxon>Neoptera</taxon>
        <taxon>Paraneoptera</taxon>
        <taxon>Thysanoptera</taxon>
        <taxon>Terebrantia</taxon>
        <taxon>Thripoidea</taxon>
        <taxon>Thripidae</taxon>
        <taxon>Frankliniella</taxon>
    </lineage>
</organism>
<feature type="compositionally biased region" description="Basic and acidic residues" evidence="1">
    <location>
        <begin position="42"/>
        <end position="80"/>
    </location>
</feature>
<dbReference type="EMBL" id="JAHWGI010000066">
    <property type="protein sequence ID" value="KAK3908600.1"/>
    <property type="molecule type" value="Genomic_DNA"/>
</dbReference>
<dbReference type="EMBL" id="JAHWGI010001434">
    <property type="protein sequence ID" value="KAK3932305.1"/>
    <property type="molecule type" value="Genomic_DNA"/>
</dbReference>
<dbReference type="EMBL" id="JAHWGI010001406">
    <property type="protein sequence ID" value="KAK3929866.1"/>
    <property type="molecule type" value="Genomic_DNA"/>
</dbReference>
<accession>A0AAE1L704</accession>
<evidence type="ECO:0000313" key="2">
    <source>
        <dbReference type="EMBL" id="KAK3908600.1"/>
    </source>
</evidence>
<evidence type="ECO:0000313" key="5">
    <source>
        <dbReference type="EMBL" id="KAK3932305.1"/>
    </source>
</evidence>
<evidence type="ECO:0000313" key="3">
    <source>
        <dbReference type="EMBL" id="KAK3919644.1"/>
    </source>
</evidence>